<proteinExistence type="predicted"/>
<evidence type="ECO:0000313" key="1">
    <source>
        <dbReference type="EMBL" id="CAE6475260.1"/>
    </source>
</evidence>
<dbReference type="Gene3D" id="2.60.120.200">
    <property type="match status" value="1"/>
</dbReference>
<name>A0A8H3H179_9AGAM</name>
<accession>A0A8H3H179</accession>
<dbReference type="AlphaFoldDB" id="A0A8H3H179"/>
<evidence type="ECO:0000313" key="2">
    <source>
        <dbReference type="Proteomes" id="UP000663846"/>
    </source>
</evidence>
<organism evidence="1 2">
    <name type="scientific">Rhizoctonia solani</name>
    <dbReference type="NCBI Taxonomy" id="456999"/>
    <lineage>
        <taxon>Eukaryota</taxon>
        <taxon>Fungi</taxon>
        <taxon>Dikarya</taxon>
        <taxon>Basidiomycota</taxon>
        <taxon>Agaricomycotina</taxon>
        <taxon>Agaricomycetes</taxon>
        <taxon>Cantharellales</taxon>
        <taxon>Ceratobasidiaceae</taxon>
        <taxon>Rhizoctonia</taxon>
    </lineage>
</organism>
<dbReference type="Proteomes" id="UP000663846">
    <property type="component" value="Unassembled WGS sequence"/>
</dbReference>
<sequence>MVGKMQYDQAGLIFLVNSPGLKGEKYDAWIKTGLEIIDKNSTAKVMAVATPSGSFSDWNLVPLPETRCITIEAQREEGGPGMFIYVVEGKTKTLMRLVTWPFQKHFDKLLGVGAFVSRHNWARGDTPFTGEPNSARFEGFAIDWSDWNGTTSAYNV</sequence>
<comment type="caution">
    <text evidence="1">The sequence shown here is derived from an EMBL/GenBank/DDBJ whole genome shotgun (WGS) entry which is preliminary data.</text>
</comment>
<dbReference type="PANTHER" id="PTHR35332">
    <property type="entry name" value="REGULATION OF ENOLASE PROTEIN 1"/>
    <property type="match status" value="1"/>
</dbReference>
<dbReference type="EMBL" id="CAJMWS010001201">
    <property type="protein sequence ID" value="CAE6475260.1"/>
    <property type="molecule type" value="Genomic_DNA"/>
</dbReference>
<reference evidence="1" key="1">
    <citation type="submission" date="2021-01" db="EMBL/GenBank/DDBJ databases">
        <authorList>
            <person name="Kaushik A."/>
        </authorList>
    </citation>
    <scope>NUCLEOTIDE SEQUENCE</scope>
    <source>
        <strain evidence="1">AG1-1C</strain>
    </source>
</reference>
<dbReference type="InterPro" id="IPR009784">
    <property type="entry name" value="DUF1349"/>
</dbReference>
<dbReference type="PANTHER" id="PTHR35332:SF2">
    <property type="entry name" value="REGULATION OF ENOLASE PROTEIN 1"/>
    <property type="match status" value="1"/>
</dbReference>
<gene>
    <name evidence="1" type="ORF">RDB_LOCUS183326</name>
</gene>
<dbReference type="OrthoDB" id="1887033at2759"/>
<protein>
    <submittedName>
        <fullName evidence="1">Uncharacterized protein</fullName>
    </submittedName>
</protein>
<dbReference type="Pfam" id="PF07081">
    <property type="entry name" value="DUF1349"/>
    <property type="match status" value="1"/>
</dbReference>